<dbReference type="Proteomes" id="UP000195814">
    <property type="component" value="Chromosome"/>
</dbReference>
<keyword evidence="3" id="KW-1185">Reference proteome</keyword>
<gene>
    <name evidence="1" type="ORF">A7K98_01465</name>
    <name evidence="2" type="ORF">A7K99_01460</name>
</gene>
<protein>
    <submittedName>
        <fullName evidence="1">Uncharacterized protein</fullName>
    </submittedName>
</protein>
<dbReference type="AlphaFoldDB" id="A0A1Y0L4H6"/>
<evidence type="ECO:0000313" key="4">
    <source>
        <dbReference type="Proteomes" id="UP000195814"/>
    </source>
</evidence>
<dbReference type="KEGG" id="tci:A7K98_01465"/>
<dbReference type="EMBL" id="CP015579">
    <property type="protein sequence ID" value="ARU92579.1"/>
    <property type="molecule type" value="Genomic_DNA"/>
</dbReference>
<organism evidence="1 4">
    <name type="scientific">Tatumella citrea</name>
    <name type="common">Pantoea citrea</name>
    <dbReference type="NCBI Taxonomy" id="53336"/>
    <lineage>
        <taxon>Bacteria</taxon>
        <taxon>Pseudomonadati</taxon>
        <taxon>Pseudomonadota</taxon>
        <taxon>Gammaproteobacteria</taxon>
        <taxon>Enterobacterales</taxon>
        <taxon>Erwiniaceae</taxon>
        <taxon>Tatumella</taxon>
    </lineage>
</organism>
<dbReference type="Proteomes" id="UP000195729">
    <property type="component" value="Chromosome"/>
</dbReference>
<dbReference type="EMBL" id="CP015581">
    <property type="protein sequence ID" value="ARU96614.1"/>
    <property type="molecule type" value="Genomic_DNA"/>
</dbReference>
<accession>A0A1Y0L4H6</accession>
<dbReference type="RefSeq" id="WP_087486959.1">
    <property type="nucleotide sequence ID" value="NZ_CP015579.1"/>
</dbReference>
<proteinExistence type="predicted"/>
<name>A0A1Y0L4H6_TATCI</name>
<evidence type="ECO:0000313" key="3">
    <source>
        <dbReference type="Proteomes" id="UP000195729"/>
    </source>
</evidence>
<evidence type="ECO:0000313" key="1">
    <source>
        <dbReference type="EMBL" id="ARU92579.1"/>
    </source>
</evidence>
<reference evidence="3 4" key="1">
    <citation type="submission" date="2016-05" db="EMBL/GenBank/DDBJ databases">
        <title>Complete genome sequence of two 2,5-diketo-D-glunonic acid producing strain Tatumella citrea.</title>
        <authorList>
            <person name="Duan C."/>
            <person name="Yang J."/>
            <person name="Yang S."/>
        </authorList>
    </citation>
    <scope>NUCLEOTIDE SEQUENCE [LARGE SCALE GENOMIC DNA]</scope>
    <source>
        <strain evidence="2 3">ATCC 39140</strain>
        <strain evidence="1 4">DSM 13699</strain>
    </source>
</reference>
<evidence type="ECO:0000313" key="2">
    <source>
        <dbReference type="EMBL" id="ARU96614.1"/>
    </source>
</evidence>
<sequence length="71" mass="7651">MKEQPPVAGTLSDDATLVALAGHAGLMKCWRNWPDEVRDAAVLAATYTQLLAEDPGAEVAPWSFPVTKEEL</sequence>